<evidence type="ECO:0000256" key="2">
    <source>
        <dbReference type="ARBA" id="ARBA00022481"/>
    </source>
</evidence>
<evidence type="ECO:0000313" key="5">
    <source>
        <dbReference type="EMBL" id="KAK9498189.1"/>
    </source>
</evidence>
<dbReference type="SMART" id="SM00937">
    <property type="entry name" value="PCRF"/>
    <property type="match status" value="1"/>
</dbReference>
<name>A0AAW1CPK4_9HEMI</name>
<dbReference type="InterPro" id="IPR000352">
    <property type="entry name" value="Pep_chain_release_fac_I"/>
</dbReference>
<evidence type="ECO:0000256" key="3">
    <source>
        <dbReference type="ARBA" id="ARBA00022917"/>
    </source>
</evidence>
<protein>
    <recommendedName>
        <fullName evidence="4">Prokaryotic-type class I peptide chain release factors domain-containing protein</fullName>
    </recommendedName>
</protein>
<dbReference type="Proteomes" id="UP001461498">
    <property type="component" value="Unassembled WGS sequence"/>
</dbReference>
<comment type="similarity">
    <text evidence="1">Belongs to the prokaryotic/mitochondrial release factor family.</text>
</comment>
<dbReference type="Gene3D" id="3.30.70.1660">
    <property type="match status" value="1"/>
</dbReference>
<reference evidence="5 6" key="1">
    <citation type="submission" date="2022-12" db="EMBL/GenBank/DDBJ databases">
        <title>Chromosome-level genome assembly of true bugs.</title>
        <authorList>
            <person name="Ma L."/>
            <person name="Li H."/>
        </authorList>
    </citation>
    <scope>NUCLEOTIDE SEQUENCE [LARGE SCALE GENOMIC DNA]</scope>
    <source>
        <strain evidence="5">Lab_2022b</strain>
    </source>
</reference>
<evidence type="ECO:0000313" key="6">
    <source>
        <dbReference type="Proteomes" id="UP001461498"/>
    </source>
</evidence>
<dbReference type="GO" id="GO:0005737">
    <property type="term" value="C:cytoplasm"/>
    <property type="evidence" value="ECO:0007669"/>
    <property type="project" value="UniProtKB-ARBA"/>
</dbReference>
<keyword evidence="3" id="KW-0648">Protein biosynthesis</keyword>
<dbReference type="InterPro" id="IPR050057">
    <property type="entry name" value="Prokaryotic/Mito_RF"/>
</dbReference>
<accession>A0AAW1CPK4</accession>
<dbReference type="PANTHER" id="PTHR43804">
    <property type="entry name" value="LD18447P"/>
    <property type="match status" value="1"/>
</dbReference>
<dbReference type="InterPro" id="IPR045853">
    <property type="entry name" value="Pep_chain_release_fac_I_sf"/>
</dbReference>
<dbReference type="Gene3D" id="3.30.160.20">
    <property type="match status" value="1"/>
</dbReference>
<dbReference type="FunFam" id="3.30.160.20:FF:000004">
    <property type="entry name" value="Peptide chain release factor 1"/>
    <property type="match status" value="1"/>
</dbReference>
<dbReference type="SUPFAM" id="SSF75620">
    <property type="entry name" value="Release factor"/>
    <property type="match status" value="1"/>
</dbReference>
<keyword evidence="6" id="KW-1185">Reference proteome</keyword>
<feature type="domain" description="Prokaryotic-type class I peptide chain release factors" evidence="4">
    <location>
        <begin position="262"/>
        <end position="278"/>
    </location>
</feature>
<evidence type="ECO:0000256" key="1">
    <source>
        <dbReference type="ARBA" id="ARBA00010835"/>
    </source>
</evidence>
<dbReference type="InterPro" id="IPR005139">
    <property type="entry name" value="PCRF"/>
</dbReference>
<proteinExistence type="inferred from homology"/>
<dbReference type="PROSITE" id="PS00745">
    <property type="entry name" value="RF_PROK_I"/>
    <property type="match status" value="1"/>
</dbReference>
<sequence>MFRYISNVFSKSFNKYVYMKYYGHRKLLLSSKFFESFHSKHNYSINNDNFVEQYLEKLENEISNDPSGYTNHTPNSLLLKLFLERKNIINNLNDTLHMYESEDQAESKEWKSLVTEEIKKYQEELKMITDKLIAGIMPKDFSANKVVIEVKAGIGGKEAMLFAKTLYDMYNNYIKFKNWQSPHTQQESSELGGLRHGSILVIGDDVMKYLRHEGGVHRVQRVPLTEKSGRLHTSTVSVAILPQPSDIEFTICEKDLVYDTFRSSGAGGQHVNKTDSAVRLTHIPTKTVVECQTDRSQIKNRQLALEKLRIKLYNDKVFKQEKEIRESRKSQFGTSARSDKVRTYNFAQDRVTDHRLNENIYKIDHFIKGGNELDEIIEKLVNLWEKRRVEFFLDNIQHNKS</sequence>
<evidence type="ECO:0000259" key="4">
    <source>
        <dbReference type="PROSITE" id="PS00745"/>
    </source>
</evidence>
<organism evidence="5 6">
    <name type="scientific">Rhynocoris fuscipes</name>
    <dbReference type="NCBI Taxonomy" id="488301"/>
    <lineage>
        <taxon>Eukaryota</taxon>
        <taxon>Metazoa</taxon>
        <taxon>Ecdysozoa</taxon>
        <taxon>Arthropoda</taxon>
        <taxon>Hexapoda</taxon>
        <taxon>Insecta</taxon>
        <taxon>Pterygota</taxon>
        <taxon>Neoptera</taxon>
        <taxon>Paraneoptera</taxon>
        <taxon>Hemiptera</taxon>
        <taxon>Heteroptera</taxon>
        <taxon>Panheteroptera</taxon>
        <taxon>Cimicomorpha</taxon>
        <taxon>Reduviidae</taxon>
        <taxon>Harpactorinae</taxon>
        <taxon>Harpactorini</taxon>
        <taxon>Rhynocoris</taxon>
    </lineage>
</organism>
<dbReference type="PANTHER" id="PTHR43804:SF7">
    <property type="entry name" value="LD18447P"/>
    <property type="match status" value="1"/>
</dbReference>
<dbReference type="AlphaFoldDB" id="A0AAW1CPK4"/>
<gene>
    <name evidence="5" type="ORF">O3M35_004061</name>
</gene>
<dbReference type="EMBL" id="JAPXFL010000013">
    <property type="protein sequence ID" value="KAK9498189.1"/>
    <property type="molecule type" value="Genomic_DNA"/>
</dbReference>
<comment type="caution">
    <text evidence="5">The sequence shown here is derived from an EMBL/GenBank/DDBJ whole genome shotgun (WGS) entry which is preliminary data.</text>
</comment>
<keyword evidence="2" id="KW-0488">Methylation</keyword>
<dbReference type="Pfam" id="PF03462">
    <property type="entry name" value="PCRF"/>
    <property type="match status" value="1"/>
</dbReference>
<dbReference type="Pfam" id="PF00472">
    <property type="entry name" value="RF-1"/>
    <property type="match status" value="1"/>
</dbReference>
<dbReference type="GO" id="GO:0003747">
    <property type="term" value="F:translation release factor activity"/>
    <property type="evidence" value="ECO:0007669"/>
    <property type="project" value="InterPro"/>
</dbReference>